<comment type="caution">
    <text evidence="2">The sequence shown here is derived from an EMBL/GenBank/DDBJ whole genome shotgun (WGS) entry which is preliminary data.</text>
</comment>
<keyword evidence="1" id="KW-0732">Signal</keyword>
<proteinExistence type="predicted"/>
<dbReference type="OrthoDB" id="10478527at2759"/>
<reference evidence="2 3" key="1">
    <citation type="journal article" date="2015" name="Sci. Rep.">
        <title>Chromosome-level genome map provides insights into diverse defense mechanisms in the medicinal fungus Ganoderma sinense.</title>
        <authorList>
            <person name="Zhu Y."/>
            <person name="Xu J."/>
            <person name="Sun C."/>
            <person name="Zhou S."/>
            <person name="Xu H."/>
            <person name="Nelson D.R."/>
            <person name="Qian J."/>
            <person name="Song J."/>
            <person name="Luo H."/>
            <person name="Xiang L."/>
            <person name="Li Y."/>
            <person name="Xu Z."/>
            <person name="Ji A."/>
            <person name="Wang L."/>
            <person name="Lu S."/>
            <person name="Hayward A."/>
            <person name="Sun W."/>
            <person name="Li X."/>
            <person name="Schwartz D.C."/>
            <person name="Wang Y."/>
            <person name="Chen S."/>
        </authorList>
    </citation>
    <scope>NUCLEOTIDE SEQUENCE [LARGE SCALE GENOMIC DNA]</scope>
    <source>
        <strain evidence="2 3">ZZ0214-1</strain>
    </source>
</reference>
<evidence type="ECO:0000313" key="3">
    <source>
        <dbReference type="Proteomes" id="UP000230002"/>
    </source>
</evidence>
<evidence type="ECO:0000313" key="2">
    <source>
        <dbReference type="EMBL" id="PIL32849.1"/>
    </source>
</evidence>
<dbReference type="AlphaFoldDB" id="A0A2G8SGF4"/>
<organism evidence="2 3">
    <name type="scientific">Ganoderma sinense ZZ0214-1</name>
    <dbReference type="NCBI Taxonomy" id="1077348"/>
    <lineage>
        <taxon>Eukaryota</taxon>
        <taxon>Fungi</taxon>
        <taxon>Dikarya</taxon>
        <taxon>Basidiomycota</taxon>
        <taxon>Agaricomycotina</taxon>
        <taxon>Agaricomycetes</taxon>
        <taxon>Polyporales</taxon>
        <taxon>Polyporaceae</taxon>
        <taxon>Ganoderma</taxon>
    </lineage>
</organism>
<keyword evidence="3" id="KW-1185">Reference proteome</keyword>
<feature type="chain" id="PRO_5013674763" description="Transporter" evidence="1">
    <location>
        <begin position="20"/>
        <end position="119"/>
    </location>
</feature>
<evidence type="ECO:0008006" key="4">
    <source>
        <dbReference type="Google" id="ProtNLM"/>
    </source>
</evidence>
<gene>
    <name evidence="2" type="ORF">GSI_04966</name>
</gene>
<evidence type="ECO:0000256" key="1">
    <source>
        <dbReference type="SAM" id="SignalP"/>
    </source>
</evidence>
<sequence length="119" mass="13293">MYFLFLATLYILDIILNMAPVPPAAQDAATFLETFIDSVTSVLICRFMLLLRQFDTNTAVATCSGFGPQVEEYMASTMFKFSAQHSYSLPAFISSFAHPVHAGELQFENTDVIGEDEYE</sequence>
<dbReference type="EMBL" id="AYKW01000009">
    <property type="protein sequence ID" value="PIL32849.1"/>
    <property type="molecule type" value="Genomic_DNA"/>
</dbReference>
<dbReference type="Proteomes" id="UP000230002">
    <property type="component" value="Unassembled WGS sequence"/>
</dbReference>
<feature type="signal peptide" evidence="1">
    <location>
        <begin position="1"/>
        <end position="19"/>
    </location>
</feature>
<protein>
    <recommendedName>
        <fullName evidence="4">Transporter</fullName>
    </recommendedName>
</protein>
<name>A0A2G8SGF4_9APHY</name>
<accession>A0A2G8SGF4</accession>